<accession>A0A151XCV9</accession>
<dbReference type="AlphaFoldDB" id="A0A151XCV9"/>
<organism evidence="1 2">
    <name type="scientific">Mycetomoellerius zeteki</name>
    <dbReference type="NCBI Taxonomy" id="64791"/>
    <lineage>
        <taxon>Eukaryota</taxon>
        <taxon>Metazoa</taxon>
        <taxon>Ecdysozoa</taxon>
        <taxon>Arthropoda</taxon>
        <taxon>Hexapoda</taxon>
        <taxon>Insecta</taxon>
        <taxon>Pterygota</taxon>
        <taxon>Neoptera</taxon>
        <taxon>Endopterygota</taxon>
        <taxon>Hymenoptera</taxon>
        <taxon>Apocrita</taxon>
        <taxon>Aculeata</taxon>
        <taxon>Formicoidea</taxon>
        <taxon>Formicidae</taxon>
        <taxon>Myrmicinae</taxon>
        <taxon>Mycetomoellerius</taxon>
    </lineage>
</organism>
<proteinExistence type="predicted"/>
<gene>
    <name evidence="1" type="ORF">ALC60_02636</name>
</gene>
<evidence type="ECO:0000313" key="2">
    <source>
        <dbReference type="Proteomes" id="UP000075809"/>
    </source>
</evidence>
<reference evidence="1 2" key="1">
    <citation type="submission" date="2015-09" db="EMBL/GenBank/DDBJ databases">
        <title>Trachymyrmex zeteki WGS genome.</title>
        <authorList>
            <person name="Nygaard S."/>
            <person name="Hu H."/>
            <person name="Boomsma J."/>
            <person name="Zhang G."/>
        </authorList>
    </citation>
    <scope>NUCLEOTIDE SEQUENCE [LARGE SCALE GENOMIC DNA]</scope>
    <source>
        <strain evidence="1">Tzet28-1</strain>
        <tissue evidence="1">Whole body</tissue>
    </source>
</reference>
<sequence>MPELWLAGSPRFALGPLREIPPRKTRGESLELFLSKRESKIATIVTCCNVRYIHTCIFFDVTKTDKEHQSKKLQETWKSR</sequence>
<keyword evidence="2" id="KW-1185">Reference proteome</keyword>
<evidence type="ECO:0000313" key="1">
    <source>
        <dbReference type="EMBL" id="KYQ58216.1"/>
    </source>
</evidence>
<dbReference type="EMBL" id="KQ982294">
    <property type="protein sequence ID" value="KYQ58216.1"/>
    <property type="molecule type" value="Genomic_DNA"/>
</dbReference>
<name>A0A151XCV9_9HYME</name>
<dbReference type="Proteomes" id="UP000075809">
    <property type="component" value="Unassembled WGS sequence"/>
</dbReference>
<protein>
    <submittedName>
        <fullName evidence="1">Uncharacterized protein</fullName>
    </submittedName>
</protein>